<organism evidence="1 2">
    <name type="scientific">Bauhinia variegata</name>
    <name type="common">Purple orchid tree</name>
    <name type="synonym">Phanera variegata</name>
    <dbReference type="NCBI Taxonomy" id="167791"/>
    <lineage>
        <taxon>Eukaryota</taxon>
        <taxon>Viridiplantae</taxon>
        <taxon>Streptophyta</taxon>
        <taxon>Embryophyta</taxon>
        <taxon>Tracheophyta</taxon>
        <taxon>Spermatophyta</taxon>
        <taxon>Magnoliopsida</taxon>
        <taxon>eudicotyledons</taxon>
        <taxon>Gunneridae</taxon>
        <taxon>Pentapetalae</taxon>
        <taxon>rosids</taxon>
        <taxon>fabids</taxon>
        <taxon>Fabales</taxon>
        <taxon>Fabaceae</taxon>
        <taxon>Cercidoideae</taxon>
        <taxon>Cercideae</taxon>
        <taxon>Bauhiniinae</taxon>
        <taxon>Bauhinia</taxon>
    </lineage>
</organism>
<accession>A0ACB9NGX7</accession>
<proteinExistence type="predicted"/>
<evidence type="ECO:0000313" key="1">
    <source>
        <dbReference type="EMBL" id="KAI4335094.1"/>
    </source>
</evidence>
<protein>
    <submittedName>
        <fullName evidence="1">Uncharacterized protein</fullName>
    </submittedName>
</protein>
<sequence length="359" mass="39858">MHSPKLNDVQEEESYSYAMQLATSIALPMALKAAVELKLFDIIAKSGPDAKLSAVDIAAQITSKNPEAASMLDRMLRLLATHSVLHCSLVEDQQNVGSFQRLYSLNSVTKYFVPDDDGMSLGNFTVFHHDKVVFESWSKFKEAVVEGGIPFNRAYSCHAFEYPSFDASFNKVFNAAMINVTTMVMKKIAEIYKGFKGINTLVDVGGGLGLTLKLIISKHQHIHGINFDLPHVIQLAPPYPGVEHVEGDMFESVPKGDAIFMKWILHDWSDELCLKVLKNCYDAIPQDGKVIAVEGILPVLPETSAATKSISQLDVQIMVNAGGKERTEQEFTELGIAAGFRAVKFDYYVCNQWIIEFIK</sequence>
<reference evidence="1 2" key="1">
    <citation type="journal article" date="2022" name="DNA Res.">
        <title>Chromosomal-level genome assembly of the orchid tree Bauhinia variegata (Leguminosae; Cercidoideae) supports the allotetraploid origin hypothesis of Bauhinia.</title>
        <authorList>
            <person name="Zhong Y."/>
            <person name="Chen Y."/>
            <person name="Zheng D."/>
            <person name="Pang J."/>
            <person name="Liu Y."/>
            <person name="Luo S."/>
            <person name="Meng S."/>
            <person name="Qian L."/>
            <person name="Wei D."/>
            <person name="Dai S."/>
            <person name="Zhou R."/>
        </authorList>
    </citation>
    <scope>NUCLEOTIDE SEQUENCE [LARGE SCALE GENOMIC DNA]</scope>
    <source>
        <strain evidence="1">BV-YZ2020</strain>
    </source>
</reference>
<dbReference type="Proteomes" id="UP000828941">
    <property type="component" value="Chromosome 6"/>
</dbReference>
<keyword evidence="2" id="KW-1185">Reference proteome</keyword>
<gene>
    <name evidence="1" type="ORF">L6164_013773</name>
</gene>
<dbReference type="EMBL" id="CM039431">
    <property type="protein sequence ID" value="KAI4335094.1"/>
    <property type="molecule type" value="Genomic_DNA"/>
</dbReference>
<comment type="caution">
    <text evidence="1">The sequence shown here is derived from an EMBL/GenBank/DDBJ whole genome shotgun (WGS) entry which is preliminary data.</text>
</comment>
<evidence type="ECO:0000313" key="2">
    <source>
        <dbReference type="Proteomes" id="UP000828941"/>
    </source>
</evidence>
<name>A0ACB9NGX7_BAUVA</name>